<name>A0A235FEP0_9BACL</name>
<dbReference type="RefSeq" id="WP_094251823.1">
    <property type="nucleotide sequence ID" value="NZ_JBHLXL010000001.1"/>
</dbReference>
<dbReference type="SUPFAM" id="SSF55486">
    <property type="entry name" value="Metalloproteases ('zincins'), catalytic domain"/>
    <property type="match status" value="1"/>
</dbReference>
<dbReference type="GO" id="GO:0005615">
    <property type="term" value="C:extracellular space"/>
    <property type="evidence" value="ECO:0007669"/>
    <property type="project" value="InterPro"/>
</dbReference>
<organism evidence="14 15">
    <name type="scientific">Fictibacillus aquaticus</name>
    <dbReference type="NCBI Taxonomy" id="2021314"/>
    <lineage>
        <taxon>Bacteria</taxon>
        <taxon>Bacillati</taxon>
        <taxon>Bacillota</taxon>
        <taxon>Bacilli</taxon>
        <taxon>Bacillales</taxon>
        <taxon>Fictibacillaceae</taxon>
        <taxon>Fictibacillus</taxon>
    </lineage>
</organism>
<evidence type="ECO:0000259" key="13">
    <source>
        <dbReference type="PROSITE" id="PS50022"/>
    </source>
</evidence>
<dbReference type="InterPro" id="IPR008969">
    <property type="entry name" value="CarboxyPept-like_regulatory"/>
</dbReference>
<dbReference type="Pfam" id="PF07504">
    <property type="entry name" value="FTP"/>
    <property type="match status" value="1"/>
</dbReference>
<dbReference type="Gene3D" id="1.10.390.10">
    <property type="entry name" value="Neutral Protease Domain 2"/>
    <property type="match status" value="1"/>
</dbReference>
<dbReference type="InterPro" id="IPR001842">
    <property type="entry name" value="Peptidase_M36"/>
</dbReference>
<dbReference type="InterPro" id="IPR011096">
    <property type="entry name" value="FTP_domain"/>
</dbReference>
<evidence type="ECO:0000313" key="15">
    <source>
        <dbReference type="Proteomes" id="UP000215059"/>
    </source>
</evidence>
<proteinExistence type="inferred from homology"/>
<dbReference type="OrthoDB" id="5289240at2"/>
<keyword evidence="10" id="KW-0482">Metalloprotease</keyword>
<dbReference type="InterPro" id="IPR000421">
    <property type="entry name" value="FA58C"/>
</dbReference>
<dbReference type="Pfam" id="PF13620">
    <property type="entry name" value="CarboxypepD_reg"/>
    <property type="match status" value="1"/>
</dbReference>
<accession>A0A235FEP0</accession>
<comment type="similarity">
    <text evidence="3">Belongs to the peptidase M36 family.</text>
</comment>
<keyword evidence="15" id="KW-1185">Reference proteome</keyword>
<dbReference type="Gene3D" id="2.60.120.260">
    <property type="entry name" value="Galactose-binding domain-like"/>
    <property type="match status" value="1"/>
</dbReference>
<reference evidence="14 15" key="1">
    <citation type="submission" date="2017-07" db="EMBL/GenBank/DDBJ databases">
        <title>Fictibacillus sp. nov. GDSW-R2A3 Genome sequencing and assembly.</title>
        <authorList>
            <person name="Mayilraj S."/>
        </authorList>
    </citation>
    <scope>NUCLEOTIDE SEQUENCE [LARGE SCALE GENOMIC DNA]</scope>
    <source>
        <strain evidence="14 15">GDSW-R2A3</strain>
    </source>
</reference>
<dbReference type="GO" id="GO:0008270">
    <property type="term" value="F:zinc ion binding"/>
    <property type="evidence" value="ECO:0007669"/>
    <property type="project" value="InterPro"/>
</dbReference>
<dbReference type="PANTHER" id="PTHR33478:SF1">
    <property type="entry name" value="EXTRACELLULAR METALLOPROTEINASE MEP"/>
    <property type="match status" value="1"/>
</dbReference>
<dbReference type="GO" id="GO:0004222">
    <property type="term" value="F:metalloendopeptidase activity"/>
    <property type="evidence" value="ECO:0007669"/>
    <property type="project" value="InterPro"/>
</dbReference>
<evidence type="ECO:0000256" key="10">
    <source>
        <dbReference type="ARBA" id="ARBA00023049"/>
    </source>
</evidence>
<evidence type="ECO:0000256" key="9">
    <source>
        <dbReference type="ARBA" id="ARBA00022833"/>
    </source>
</evidence>
<keyword evidence="8" id="KW-0378">Hydrolase</keyword>
<keyword evidence="9" id="KW-0862">Zinc</keyword>
<dbReference type="SUPFAM" id="SSF49785">
    <property type="entry name" value="Galactose-binding domain-like"/>
    <property type="match status" value="1"/>
</dbReference>
<evidence type="ECO:0000256" key="12">
    <source>
        <dbReference type="SAM" id="SignalP"/>
    </source>
</evidence>
<dbReference type="Pfam" id="PF00754">
    <property type="entry name" value="F5_F8_type_C"/>
    <property type="match status" value="1"/>
</dbReference>
<evidence type="ECO:0000313" key="14">
    <source>
        <dbReference type="EMBL" id="OYD59860.1"/>
    </source>
</evidence>
<dbReference type="EMBL" id="NOII01000001">
    <property type="protein sequence ID" value="OYD59860.1"/>
    <property type="molecule type" value="Genomic_DNA"/>
</dbReference>
<evidence type="ECO:0000256" key="6">
    <source>
        <dbReference type="ARBA" id="ARBA00022723"/>
    </source>
</evidence>
<dbReference type="Pfam" id="PF02128">
    <property type="entry name" value="Peptidase_M36"/>
    <property type="match status" value="1"/>
</dbReference>
<keyword evidence="4" id="KW-0964">Secreted</keyword>
<evidence type="ECO:0000256" key="11">
    <source>
        <dbReference type="ARBA" id="ARBA00023145"/>
    </source>
</evidence>
<dbReference type="GO" id="GO:0006508">
    <property type="term" value="P:proteolysis"/>
    <property type="evidence" value="ECO:0007669"/>
    <property type="project" value="UniProtKB-KW"/>
</dbReference>
<evidence type="ECO:0000256" key="5">
    <source>
        <dbReference type="ARBA" id="ARBA00022670"/>
    </source>
</evidence>
<evidence type="ECO:0000256" key="7">
    <source>
        <dbReference type="ARBA" id="ARBA00022729"/>
    </source>
</evidence>
<evidence type="ECO:0000256" key="8">
    <source>
        <dbReference type="ARBA" id="ARBA00022801"/>
    </source>
</evidence>
<dbReference type="Gene3D" id="2.60.40.1120">
    <property type="entry name" value="Carboxypeptidase-like, regulatory domain"/>
    <property type="match status" value="1"/>
</dbReference>
<feature type="chain" id="PRO_5012489240" evidence="12">
    <location>
        <begin position="29"/>
        <end position="1069"/>
    </location>
</feature>
<keyword evidence="6" id="KW-0479">Metal-binding</keyword>
<gene>
    <name evidence="14" type="ORF">CGZ90_07400</name>
</gene>
<dbReference type="PROSITE" id="PS50022">
    <property type="entry name" value="FA58C_3"/>
    <property type="match status" value="1"/>
</dbReference>
<keyword evidence="7 12" id="KW-0732">Signal</keyword>
<comment type="subcellular location">
    <subcellularLocation>
        <location evidence="2">Secreted</location>
    </subcellularLocation>
</comment>
<evidence type="ECO:0000256" key="1">
    <source>
        <dbReference type="ARBA" id="ARBA00001947"/>
    </source>
</evidence>
<dbReference type="InterPro" id="IPR050371">
    <property type="entry name" value="Fungal_virulence_M36"/>
</dbReference>
<dbReference type="Proteomes" id="UP000215059">
    <property type="component" value="Unassembled WGS sequence"/>
</dbReference>
<dbReference type="PANTHER" id="PTHR33478">
    <property type="entry name" value="EXTRACELLULAR METALLOPROTEINASE MEP"/>
    <property type="match status" value="1"/>
</dbReference>
<evidence type="ECO:0000256" key="2">
    <source>
        <dbReference type="ARBA" id="ARBA00004613"/>
    </source>
</evidence>
<sequence length="1069" mass="113464">MKGLKKSASIVLAAQLLAGAAVPLNVFAEPHTSVQTTNMHDHKEETGFDVRKSAAALMPKKEQITAASNLVKKLGSGTRVQWNPLFGTPSFITKEKGYLSGPSSYNAETAARNWMKENAAVFGLSEAAVDKLSVIKENSIPGSGLSAVVFQQQFSGIQSANGGRIIVSVTKDGKVLSVSSNASRGAALSEAHKLSSKDALLKVVTTHLPNLSYSPSLTGTKNGWEEFAGGDQLPTVQRVKKSVFLSGDTVRPAYRVLFIEKLNKGKEVVVDAVTGETLFERSLVQYLDSEGTIFENYPGSASGGYQTVKSFSGDPAASPNGWLTPGVNTGVTTVGNNADTYANWSNFLVPEGAGLVRPVNPLGQYKYPFKNAWNSTQGEIAPPSYAEDVYSATTNLFYHHNLFHDYFYKLGWNEAAGNLQAANFGKGGVDGDPILGLVQAGAASGGEPTYTGRDNAYMLTLPDGVAAWSGMFLWEPIPGAFEGNYADGDYDAGIIYHEYSHALSNRYVAGGESLNSHQAGSMGEAWGDWFGMHYLVKNNLQKDPVVGAYVTGNNERGIRSWALDEAPLQFGDIGFDIVGPEVHADGEIWAAILWHVREKLITALGKAEGEKTAEHLVMDAMPLSAPDPSMADMRTAIIAADQERYGGEHFDLLWSAFAERGLGYSAASKGGDDTDPQPAYNHPSATKNGVFSGKIINSDTGKPVEGARIIVGQYEARTSAASVTSEKGGFSLPMVSGEYDITVQARGFGSRTFENVKISAGQKLSQKISLSPNLASSANGATIVSASDESDSHPAKNALDDTEGTVYATNVKEDGFKGSEFVVDLAGDKPVSVSYIQVSAFKDIDKARFAALKDFEVHVSQDGSNWTPVQTGTFKAGKPRPATPDLHYKGFSLASPVQAKFIKFVAKNAQDNALGYVQAAEVQVFASKSAKVEPLPPVVTPPFTAEGTIQAGNAATGIGSLADADATGSVTQNEFTATQNPEPASQGADGFVVTVPELYRDGLHSFNAAGPGDGSYDLDIYFYDKNFQLIKSVATAAADESGIVPGGAVYAYVGLYSGANVPFKLTIEQ</sequence>
<comment type="caution">
    <text evidence="14">The sequence shown here is derived from an EMBL/GenBank/DDBJ whole genome shotgun (WGS) entry which is preliminary data.</text>
</comment>
<keyword evidence="5" id="KW-0645">Protease</keyword>
<comment type="cofactor">
    <cofactor evidence="1">
        <name>Zn(2+)</name>
        <dbReference type="ChEBI" id="CHEBI:29105"/>
    </cofactor>
</comment>
<dbReference type="AlphaFoldDB" id="A0A235FEP0"/>
<keyword evidence="11" id="KW-0865">Zymogen</keyword>
<protein>
    <submittedName>
        <fullName evidence="14">Coagulation factor 5/8 type-like protein</fullName>
    </submittedName>
</protein>
<evidence type="ECO:0000256" key="3">
    <source>
        <dbReference type="ARBA" id="ARBA00006006"/>
    </source>
</evidence>
<dbReference type="Gene3D" id="3.10.170.10">
    <property type="match status" value="1"/>
</dbReference>
<dbReference type="CDD" id="cd09596">
    <property type="entry name" value="M36"/>
    <property type="match status" value="1"/>
</dbReference>
<evidence type="ECO:0000256" key="4">
    <source>
        <dbReference type="ARBA" id="ARBA00022525"/>
    </source>
</evidence>
<dbReference type="SUPFAM" id="SSF49464">
    <property type="entry name" value="Carboxypeptidase regulatory domain-like"/>
    <property type="match status" value="1"/>
</dbReference>
<feature type="signal peptide" evidence="12">
    <location>
        <begin position="1"/>
        <end position="28"/>
    </location>
</feature>
<feature type="domain" description="F5/8 type C" evidence="13">
    <location>
        <begin position="763"/>
        <end position="927"/>
    </location>
</feature>
<dbReference type="InterPro" id="IPR008979">
    <property type="entry name" value="Galactose-bd-like_sf"/>
</dbReference>
<dbReference type="InterPro" id="IPR027268">
    <property type="entry name" value="Peptidase_M4/M1_CTD_sf"/>
</dbReference>